<keyword evidence="2" id="KW-1185">Reference proteome</keyword>
<gene>
    <name evidence="1" type="ORF">E3T53_01750</name>
</gene>
<accession>A0A4Y8KTE2</accession>
<reference evidence="1 2" key="1">
    <citation type="submission" date="2019-03" db="EMBL/GenBank/DDBJ databases">
        <title>Genomics of glacier-inhabiting Cryobacterium strains.</title>
        <authorList>
            <person name="Liu Q."/>
            <person name="Xin Y.-H."/>
        </authorList>
    </citation>
    <scope>NUCLEOTIDE SEQUENCE [LARGE SCALE GENOMIC DNA]</scope>
    <source>
        <strain evidence="1 2">CGMCC 1.4292</strain>
    </source>
</reference>
<organism evidence="1 2">
    <name type="scientific">Cryobacterium psychrophilum</name>
    <dbReference type="NCBI Taxonomy" id="41988"/>
    <lineage>
        <taxon>Bacteria</taxon>
        <taxon>Bacillati</taxon>
        <taxon>Actinomycetota</taxon>
        <taxon>Actinomycetes</taxon>
        <taxon>Micrococcales</taxon>
        <taxon>Microbacteriaceae</taxon>
        <taxon>Cryobacterium</taxon>
    </lineage>
</organism>
<dbReference type="RefSeq" id="WP_134172554.1">
    <property type="nucleotide sequence ID" value="NZ_SODI01000001.1"/>
</dbReference>
<dbReference type="AlphaFoldDB" id="A0A4Y8KTE2"/>
<sequence>MSTPLDSEHLAARILAISGVAEIFPLSPPISQLSAAGIRARSTIRPDRIEVKETPSGARITAKIATTADQPARETARRVADALLAEAEPDTTVSVKIARIS</sequence>
<dbReference type="Proteomes" id="UP000298218">
    <property type="component" value="Unassembled WGS sequence"/>
</dbReference>
<evidence type="ECO:0000313" key="2">
    <source>
        <dbReference type="Proteomes" id="UP000298218"/>
    </source>
</evidence>
<dbReference type="EMBL" id="SOHQ01000007">
    <property type="protein sequence ID" value="TFD81748.1"/>
    <property type="molecule type" value="Genomic_DNA"/>
</dbReference>
<evidence type="ECO:0000313" key="1">
    <source>
        <dbReference type="EMBL" id="TFD81748.1"/>
    </source>
</evidence>
<protein>
    <submittedName>
        <fullName evidence="1">Uncharacterized protein</fullName>
    </submittedName>
</protein>
<comment type="caution">
    <text evidence="1">The sequence shown here is derived from an EMBL/GenBank/DDBJ whole genome shotgun (WGS) entry which is preliminary data.</text>
</comment>
<proteinExistence type="predicted"/>
<name>A0A4Y8KTE2_9MICO</name>